<keyword evidence="3" id="KW-0238">DNA-binding</keyword>
<dbReference type="Pfam" id="PF01420">
    <property type="entry name" value="Methylase_S"/>
    <property type="match status" value="2"/>
</dbReference>
<organism evidence="5 6">
    <name type="scientific">Haemophilus haemolyticus</name>
    <dbReference type="NCBI Taxonomy" id="726"/>
    <lineage>
        <taxon>Bacteria</taxon>
        <taxon>Pseudomonadati</taxon>
        <taxon>Pseudomonadota</taxon>
        <taxon>Gammaproteobacteria</taxon>
        <taxon>Pasteurellales</taxon>
        <taxon>Pasteurellaceae</taxon>
        <taxon>Haemophilus</taxon>
    </lineage>
</organism>
<dbReference type="RefSeq" id="WP_179227284.1">
    <property type="nucleotide sequence ID" value="NZ_JACBKA010000003.1"/>
</dbReference>
<proteinExistence type="inferred from homology"/>
<dbReference type="Gene3D" id="3.90.220.20">
    <property type="entry name" value="DNA methylase specificity domains"/>
    <property type="match status" value="2"/>
</dbReference>
<keyword evidence="5" id="KW-0540">Nuclease</keyword>
<accession>A0A852PT35</accession>
<gene>
    <name evidence="5" type="ORF">HZI69_03205</name>
</gene>
<evidence type="ECO:0000256" key="2">
    <source>
        <dbReference type="ARBA" id="ARBA00022747"/>
    </source>
</evidence>
<evidence type="ECO:0000256" key="1">
    <source>
        <dbReference type="ARBA" id="ARBA00010923"/>
    </source>
</evidence>
<dbReference type="GO" id="GO:0003677">
    <property type="term" value="F:DNA binding"/>
    <property type="evidence" value="ECO:0007669"/>
    <property type="project" value="UniProtKB-KW"/>
</dbReference>
<keyword evidence="5" id="KW-0378">Hydrolase</keyword>
<dbReference type="EMBL" id="JACBKA010000003">
    <property type="protein sequence ID" value="NYA26851.1"/>
    <property type="molecule type" value="Genomic_DNA"/>
</dbReference>
<dbReference type="AlphaFoldDB" id="A0A852PT35"/>
<comment type="caution">
    <text evidence="5">The sequence shown here is derived from an EMBL/GenBank/DDBJ whole genome shotgun (WGS) entry which is preliminary data.</text>
</comment>
<feature type="domain" description="Type I restriction modification DNA specificity" evidence="4">
    <location>
        <begin position="197"/>
        <end position="339"/>
    </location>
</feature>
<protein>
    <submittedName>
        <fullName evidence="5">Restriction endonuclease subunit S</fullName>
    </submittedName>
</protein>
<name>A0A852PT35_HAEHA</name>
<keyword evidence="5" id="KW-0255">Endonuclease</keyword>
<feature type="domain" description="Type I restriction modification DNA specificity" evidence="4">
    <location>
        <begin position="16"/>
        <end position="171"/>
    </location>
</feature>
<dbReference type="Proteomes" id="UP000590599">
    <property type="component" value="Unassembled WGS sequence"/>
</dbReference>
<evidence type="ECO:0000313" key="5">
    <source>
        <dbReference type="EMBL" id="NYA26851.1"/>
    </source>
</evidence>
<sequence>MQKLEEEFLASGGIFEDCKISDVFIVSTPKKKFDANKITFGGKYPYVARGDKNNGIRGYISESEEYLNNGNTISFGQDTATMFYQKDAYFTGDKIKIFTEKFGKLNDKNAQYLLSTMKKSFSLFSWGSSSFNEDILNNTIFTLPFIKNEIAFTYMDDFITELQAERLQELQGYLKVTGLSDYTLTEEEQRAIDDLDNVEWETFNIEKLFGKATRGKRLKSADRISGDLPFVTAGENDTGISAFIGNDVEVFKANTITIDMFGSAKYRNYQYGADDHIAVVHCDKLAKEAVYFLTSAIHKVSNAGQFSYAKNFYAKDADELNISLPTKNNVPDYALMKTLGSAVQKLVIADVVKYADRELSAYQSVIGE</sequence>
<dbReference type="InterPro" id="IPR044946">
    <property type="entry name" value="Restrct_endonuc_typeI_TRD_sf"/>
</dbReference>
<keyword evidence="2" id="KW-0680">Restriction system</keyword>
<reference evidence="5 6" key="1">
    <citation type="submission" date="2020-07" db="EMBL/GenBank/DDBJ databases">
        <title>Genus Haemophilus, Bergeys manual.</title>
        <authorList>
            <person name="Noerskov-Lauritsen N."/>
        </authorList>
    </citation>
    <scope>NUCLEOTIDE SEQUENCE [LARGE SCALE GENOMIC DNA]</scope>
    <source>
        <strain evidence="5 6">CCUG30047</strain>
    </source>
</reference>
<evidence type="ECO:0000259" key="4">
    <source>
        <dbReference type="Pfam" id="PF01420"/>
    </source>
</evidence>
<comment type="similarity">
    <text evidence="1">Belongs to the type-I restriction system S methylase family.</text>
</comment>
<dbReference type="GO" id="GO:0009307">
    <property type="term" value="P:DNA restriction-modification system"/>
    <property type="evidence" value="ECO:0007669"/>
    <property type="project" value="UniProtKB-KW"/>
</dbReference>
<dbReference type="InterPro" id="IPR000055">
    <property type="entry name" value="Restrct_endonuc_typeI_TRD"/>
</dbReference>
<dbReference type="GO" id="GO:0004519">
    <property type="term" value="F:endonuclease activity"/>
    <property type="evidence" value="ECO:0007669"/>
    <property type="project" value="UniProtKB-KW"/>
</dbReference>
<dbReference type="SUPFAM" id="SSF116734">
    <property type="entry name" value="DNA methylase specificity domain"/>
    <property type="match status" value="2"/>
</dbReference>
<evidence type="ECO:0000313" key="6">
    <source>
        <dbReference type="Proteomes" id="UP000590599"/>
    </source>
</evidence>
<evidence type="ECO:0000256" key="3">
    <source>
        <dbReference type="ARBA" id="ARBA00023125"/>
    </source>
</evidence>